<feature type="compositionally biased region" description="Polar residues" evidence="1">
    <location>
        <begin position="141"/>
        <end position="150"/>
    </location>
</feature>
<feature type="region of interest" description="Disordered" evidence="1">
    <location>
        <begin position="33"/>
        <end position="95"/>
    </location>
</feature>
<dbReference type="Proteomes" id="UP001362999">
    <property type="component" value="Unassembled WGS sequence"/>
</dbReference>
<feature type="compositionally biased region" description="Basic residues" evidence="1">
    <location>
        <begin position="123"/>
        <end position="138"/>
    </location>
</feature>
<feature type="compositionally biased region" description="Low complexity" evidence="1">
    <location>
        <begin position="73"/>
        <end position="84"/>
    </location>
</feature>
<organism evidence="2 3">
    <name type="scientific">Favolaschia claudopus</name>
    <dbReference type="NCBI Taxonomy" id="2862362"/>
    <lineage>
        <taxon>Eukaryota</taxon>
        <taxon>Fungi</taxon>
        <taxon>Dikarya</taxon>
        <taxon>Basidiomycota</taxon>
        <taxon>Agaricomycotina</taxon>
        <taxon>Agaricomycetes</taxon>
        <taxon>Agaricomycetidae</taxon>
        <taxon>Agaricales</taxon>
        <taxon>Marasmiineae</taxon>
        <taxon>Mycenaceae</taxon>
        <taxon>Favolaschia</taxon>
    </lineage>
</organism>
<keyword evidence="3" id="KW-1185">Reference proteome</keyword>
<protein>
    <submittedName>
        <fullName evidence="2">Uncharacterized protein</fullName>
    </submittedName>
</protein>
<name>A0AAW0AE39_9AGAR</name>
<comment type="caution">
    <text evidence="2">The sequence shown here is derived from an EMBL/GenBank/DDBJ whole genome shotgun (WGS) entry which is preliminary data.</text>
</comment>
<sequence>MVINVVSAPAKRQSPASYANPLLFLLSLFPPRASSASNDVPPPPLTPTPVAAATSDEDDSALPTLLPPPRPGSAMSTASMASSSPTQTRPRVKPLIDIAVVTRETGRDLVRRLEHRSAIGRPSTRRSSHSTIRSRQRHAFASTTRPRLDA</sequence>
<evidence type="ECO:0000256" key="1">
    <source>
        <dbReference type="SAM" id="MobiDB-lite"/>
    </source>
</evidence>
<evidence type="ECO:0000313" key="3">
    <source>
        <dbReference type="Proteomes" id="UP001362999"/>
    </source>
</evidence>
<evidence type="ECO:0000313" key="2">
    <source>
        <dbReference type="EMBL" id="KAK7007502.1"/>
    </source>
</evidence>
<gene>
    <name evidence="2" type="ORF">R3P38DRAFT_1655374</name>
</gene>
<dbReference type="AlphaFoldDB" id="A0AAW0AE39"/>
<proteinExistence type="predicted"/>
<accession>A0AAW0AE39</accession>
<reference evidence="2 3" key="1">
    <citation type="journal article" date="2024" name="J Genomics">
        <title>Draft genome sequencing and assembly of Favolaschia claudopus CIRM-BRFM 2984 isolated from oak limbs.</title>
        <authorList>
            <person name="Navarro D."/>
            <person name="Drula E."/>
            <person name="Chaduli D."/>
            <person name="Cazenave R."/>
            <person name="Ahrendt S."/>
            <person name="Wang J."/>
            <person name="Lipzen A."/>
            <person name="Daum C."/>
            <person name="Barry K."/>
            <person name="Grigoriev I.V."/>
            <person name="Favel A."/>
            <person name="Rosso M.N."/>
            <person name="Martin F."/>
        </authorList>
    </citation>
    <scope>NUCLEOTIDE SEQUENCE [LARGE SCALE GENOMIC DNA]</scope>
    <source>
        <strain evidence="2 3">CIRM-BRFM 2984</strain>
    </source>
</reference>
<dbReference type="EMBL" id="JAWWNJ010000070">
    <property type="protein sequence ID" value="KAK7007502.1"/>
    <property type="molecule type" value="Genomic_DNA"/>
</dbReference>
<feature type="region of interest" description="Disordered" evidence="1">
    <location>
        <begin position="112"/>
        <end position="150"/>
    </location>
</feature>